<dbReference type="RefSeq" id="WP_196990674.1">
    <property type="nucleotide sequence ID" value="NZ_JADWYR010000001.1"/>
</dbReference>
<dbReference type="GO" id="GO:0009247">
    <property type="term" value="P:glycolipid biosynthetic process"/>
    <property type="evidence" value="ECO:0007669"/>
    <property type="project" value="UniProtKB-ARBA"/>
</dbReference>
<dbReference type="Proteomes" id="UP000628448">
    <property type="component" value="Unassembled WGS sequence"/>
</dbReference>
<proteinExistence type="predicted"/>
<name>A0A931E7T0_9BACT</name>
<keyword evidence="3" id="KW-0997">Cell inner membrane</keyword>
<dbReference type="AlphaFoldDB" id="A0A931E7T0"/>
<evidence type="ECO:0000313" key="7">
    <source>
        <dbReference type="EMBL" id="MBG9376673.1"/>
    </source>
</evidence>
<dbReference type="GO" id="GO:0005886">
    <property type="term" value="C:plasma membrane"/>
    <property type="evidence" value="ECO:0007669"/>
    <property type="project" value="UniProtKB-SubCell"/>
</dbReference>
<dbReference type="InterPro" id="IPR004960">
    <property type="entry name" value="LipA_acyltrans"/>
</dbReference>
<dbReference type="CDD" id="cd07984">
    <property type="entry name" value="LPLAT_LABLAT-like"/>
    <property type="match status" value="1"/>
</dbReference>
<keyword evidence="2" id="KW-1003">Cell membrane</keyword>
<reference evidence="7" key="1">
    <citation type="submission" date="2020-11" db="EMBL/GenBank/DDBJ databases">
        <title>Bacterial whole genome sequence for Panacibacter sp. DH6.</title>
        <authorList>
            <person name="Le V."/>
            <person name="Ko S."/>
            <person name="Ahn C.-Y."/>
            <person name="Oh H.-M."/>
        </authorList>
    </citation>
    <scope>NUCLEOTIDE SEQUENCE</scope>
    <source>
        <strain evidence="7">DH6</strain>
    </source>
</reference>
<dbReference type="PANTHER" id="PTHR30606">
    <property type="entry name" value="LIPID A BIOSYNTHESIS LAUROYL ACYLTRANSFERASE"/>
    <property type="match status" value="1"/>
</dbReference>
<evidence type="ECO:0000256" key="3">
    <source>
        <dbReference type="ARBA" id="ARBA00022519"/>
    </source>
</evidence>
<sequence>MPSWQGKSKGTPLGYRIFVAVIKRAGVLPAYILLRFVAFYYFLFSFSSSKIIYRFYRYRLHQPVLRSLLNLYRNYYIFGQTLIDKIAVMAVSENKFTYNFDGEDILRQVTAQQKGGMLLSAHIGNWEIAGFLLRRLNTKINIVIFDGEHERIKQYLGSVTQQSAAKFIILRNDLSHIYEIAAALKNNELVCMHADRFLEGNKTLTVDFLGRPAKFPLGPFLLAAQFKVPVSFVFAMKESALHYHFFASPVKNLTATTKEAAMQQMLHAFSTEMEQKVKTYPQQWFNYYDFWQ</sequence>
<organism evidence="7 8">
    <name type="scientific">Panacibacter microcysteis</name>
    <dbReference type="NCBI Taxonomy" id="2793269"/>
    <lineage>
        <taxon>Bacteria</taxon>
        <taxon>Pseudomonadati</taxon>
        <taxon>Bacteroidota</taxon>
        <taxon>Chitinophagia</taxon>
        <taxon>Chitinophagales</taxon>
        <taxon>Chitinophagaceae</taxon>
        <taxon>Panacibacter</taxon>
    </lineage>
</organism>
<keyword evidence="4" id="KW-0808">Transferase</keyword>
<dbReference type="GO" id="GO:0016746">
    <property type="term" value="F:acyltransferase activity"/>
    <property type="evidence" value="ECO:0007669"/>
    <property type="project" value="UniProtKB-KW"/>
</dbReference>
<accession>A0A931E7T0</accession>
<keyword evidence="8" id="KW-1185">Reference proteome</keyword>
<comment type="subcellular location">
    <subcellularLocation>
        <location evidence="1">Cell inner membrane</location>
    </subcellularLocation>
</comment>
<dbReference type="EMBL" id="JADWYR010000001">
    <property type="protein sequence ID" value="MBG9376673.1"/>
    <property type="molecule type" value="Genomic_DNA"/>
</dbReference>
<gene>
    <name evidence="7" type="ORF">I5907_10530</name>
</gene>
<dbReference type="Pfam" id="PF03279">
    <property type="entry name" value="Lip_A_acyltrans"/>
    <property type="match status" value="1"/>
</dbReference>
<keyword evidence="6 7" id="KW-0012">Acyltransferase</keyword>
<keyword evidence="5" id="KW-0472">Membrane</keyword>
<evidence type="ECO:0000313" key="8">
    <source>
        <dbReference type="Proteomes" id="UP000628448"/>
    </source>
</evidence>
<evidence type="ECO:0000256" key="1">
    <source>
        <dbReference type="ARBA" id="ARBA00004533"/>
    </source>
</evidence>
<dbReference type="PANTHER" id="PTHR30606:SF10">
    <property type="entry name" value="PHOSPHATIDYLINOSITOL MANNOSIDE ACYLTRANSFERASE"/>
    <property type="match status" value="1"/>
</dbReference>
<protein>
    <submittedName>
        <fullName evidence="7">Lipid A biosynthesis acyltransferase</fullName>
    </submittedName>
</protein>
<evidence type="ECO:0000256" key="2">
    <source>
        <dbReference type="ARBA" id="ARBA00022475"/>
    </source>
</evidence>
<evidence type="ECO:0000256" key="6">
    <source>
        <dbReference type="ARBA" id="ARBA00023315"/>
    </source>
</evidence>
<evidence type="ECO:0000256" key="4">
    <source>
        <dbReference type="ARBA" id="ARBA00022679"/>
    </source>
</evidence>
<comment type="caution">
    <text evidence="7">The sequence shown here is derived from an EMBL/GenBank/DDBJ whole genome shotgun (WGS) entry which is preliminary data.</text>
</comment>
<evidence type="ECO:0000256" key="5">
    <source>
        <dbReference type="ARBA" id="ARBA00023136"/>
    </source>
</evidence>